<name>F6D3U3_METPW</name>
<dbReference type="InterPro" id="IPR019734">
    <property type="entry name" value="TPR_rpt"/>
</dbReference>
<dbReference type="STRING" id="868131.MSWAN_1734"/>
<dbReference type="Pfam" id="PF00515">
    <property type="entry name" value="TPR_1"/>
    <property type="match status" value="1"/>
</dbReference>
<dbReference type="InterPro" id="IPR051685">
    <property type="entry name" value="Ycf3/AcsC/BcsC/TPR_MFPF"/>
</dbReference>
<dbReference type="PANTHER" id="PTHR44943">
    <property type="entry name" value="CELLULOSE SYNTHASE OPERON PROTEIN C"/>
    <property type="match status" value="1"/>
</dbReference>
<feature type="repeat" description="TPR" evidence="3">
    <location>
        <begin position="164"/>
        <end position="197"/>
    </location>
</feature>
<dbReference type="OrthoDB" id="115601at2157"/>
<keyword evidence="5" id="KW-1185">Reference proteome</keyword>
<dbReference type="eggNOG" id="arCOG03038">
    <property type="taxonomic scope" value="Archaea"/>
</dbReference>
<dbReference type="AlphaFoldDB" id="F6D3U3"/>
<dbReference type="Gene3D" id="1.25.40.10">
    <property type="entry name" value="Tetratricopeptide repeat domain"/>
    <property type="match status" value="2"/>
</dbReference>
<evidence type="ECO:0000256" key="3">
    <source>
        <dbReference type="PROSITE-ProRule" id="PRU00339"/>
    </source>
</evidence>
<protein>
    <submittedName>
        <fullName evidence="4">Tetratricopeptide TPR_1 repeat-containing protein</fullName>
    </submittedName>
</protein>
<feature type="repeat" description="TPR" evidence="3">
    <location>
        <begin position="267"/>
        <end position="300"/>
    </location>
</feature>
<reference evidence="4 5" key="1">
    <citation type="journal article" date="2014" name="Int. J. Syst. Evol. Microbiol.">
        <title>Methanobacterium paludis sp. nov. and a novel strain of Methanobacterium lacus isolated from northern peatlands.</title>
        <authorList>
            <person name="Cadillo-Quiroz H."/>
            <person name="Brauer S.L."/>
            <person name="Goodson N."/>
            <person name="Yavitt J.B."/>
            <person name="Zinder S.H."/>
        </authorList>
    </citation>
    <scope>NUCLEOTIDE SEQUENCE [LARGE SCALE GENOMIC DNA]</scope>
    <source>
        <strain evidence="5">DSM 25820 / JCM 18151 / SWAN1</strain>
    </source>
</reference>
<evidence type="ECO:0000256" key="2">
    <source>
        <dbReference type="ARBA" id="ARBA00022803"/>
    </source>
</evidence>
<dbReference type="RefSeq" id="WP_013826244.1">
    <property type="nucleotide sequence ID" value="NC_015574.1"/>
</dbReference>
<dbReference type="Pfam" id="PF13181">
    <property type="entry name" value="TPR_8"/>
    <property type="match status" value="1"/>
</dbReference>
<dbReference type="PROSITE" id="PS50005">
    <property type="entry name" value="TPR"/>
    <property type="match status" value="5"/>
</dbReference>
<sequence>MELDKKIIPCKLSGIERSETNILATLQQLDFKHESELVNKVIITLKGIIEKENQNIQIEEDSEENLRRGTLFYNFTDFNKALNLFNKSLTLNYNSAAALSNKSITLCKLNRFEEALESINEAIKINPKMVELWSNKGVILYHLNYFDDALHAYEKAIELDSSYSFAWTNRGVIFKKFYNIPEALENYIEAITLNPKNAVALSNIGVILDEIGFFEEAYEIQVKSTILNPYYPLAWYNIGVVLGKIGGSPEDILKAYDKATELNPKDADFWFNKGHALIKLNEYLKALDSFDKTTHINPNLIKAWNDKGSLLIKLSRPKEALLAFNTALKYETKIFLLVNKLIALKILGRKKEALEIIKKIEKITPKSSQDFYSLAFLFAFVNIKDKTIKYLVQAVKLDSQFKEKAKKDEIFKNLWDDKDFKKVVNN</sequence>
<dbReference type="Pfam" id="PF13431">
    <property type="entry name" value="TPR_17"/>
    <property type="match status" value="1"/>
</dbReference>
<organism evidence="4 5">
    <name type="scientific">Methanobacterium paludis (strain DSM 25820 / JCM 18151 / SWAN1)</name>
    <dbReference type="NCBI Taxonomy" id="868131"/>
    <lineage>
        <taxon>Archaea</taxon>
        <taxon>Methanobacteriati</taxon>
        <taxon>Methanobacteriota</taxon>
        <taxon>Methanomada group</taxon>
        <taxon>Methanobacteria</taxon>
        <taxon>Methanobacteriales</taxon>
        <taxon>Methanobacteriaceae</taxon>
        <taxon>Methanobacterium</taxon>
    </lineage>
</organism>
<evidence type="ECO:0000313" key="5">
    <source>
        <dbReference type="Proteomes" id="UP000009231"/>
    </source>
</evidence>
<keyword evidence="2 3" id="KW-0802">TPR repeat</keyword>
<feature type="repeat" description="TPR" evidence="3">
    <location>
        <begin position="130"/>
        <end position="163"/>
    </location>
</feature>
<gene>
    <name evidence="4" type="ordered locus">MSWAN_1734</name>
</gene>
<dbReference type="GeneID" id="25394801"/>
<dbReference type="NCBIfam" id="NF047558">
    <property type="entry name" value="TPR_END_plus"/>
    <property type="match status" value="1"/>
</dbReference>
<dbReference type="PANTHER" id="PTHR44943:SF8">
    <property type="entry name" value="TPR REPEAT-CONTAINING PROTEIN MJ0263"/>
    <property type="match status" value="1"/>
</dbReference>
<keyword evidence="1" id="KW-0677">Repeat</keyword>
<feature type="repeat" description="TPR" evidence="3">
    <location>
        <begin position="96"/>
        <end position="129"/>
    </location>
</feature>
<dbReference type="HOGENOM" id="CLU_003728_2_2_2"/>
<evidence type="ECO:0000313" key="4">
    <source>
        <dbReference type="EMBL" id="AEG18745.1"/>
    </source>
</evidence>
<accession>F6D3U3</accession>
<dbReference type="SMART" id="SM00028">
    <property type="entry name" value="TPR"/>
    <property type="match status" value="9"/>
</dbReference>
<dbReference type="KEGG" id="mew:MSWAN_1734"/>
<dbReference type="Proteomes" id="UP000009231">
    <property type="component" value="Chromosome"/>
</dbReference>
<proteinExistence type="predicted"/>
<dbReference type="EMBL" id="CP002772">
    <property type="protein sequence ID" value="AEG18745.1"/>
    <property type="molecule type" value="Genomic_DNA"/>
</dbReference>
<evidence type="ECO:0000256" key="1">
    <source>
        <dbReference type="ARBA" id="ARBA00022737"/>
    </source>
</evidence>
<dbReference type="SUPFAM" id="SSF48452">
    <property type="entry name" value="TPR-like"/>
    <property type="match status" value="1"/>
</dbReference>
<feature type="repeat" description="TPR" evidence="3">
    <location>
        <begin position="62"/>
        <end position="95"/>
    </location>
</feature>
<dbReference type="Pfam" id="PF13432">
    <property type="entry name" value="TPR_16"/>
    <property type="match status" value="1"/>
</dbReference>
<dbReference type="InterPro" id="IPR011990">
    <property type="entry name" value="TPR-like_helical_dom_sf"/>
</dbReference>